<feature type="domain" description="DUF8190" evidence="1">
    <location>
        <begin position="138"/>
        <end position="248"/>
    </location>
</feature>
<accession>A0A0C9XHV2</accession>
<reference evidence="3" key="2">
    <citation type="submission" date="2015-01" db="EMBL/GenBank/DDBJ databases">
        <title>Evolutionary Origins and Diversification of the Mycorrhizal Mutualists.</title>
        <authorList>
            <consortium name="DOE Joint Genome Institute"/>
            <consortium name="Mycorrhizal Genomics Consortium"/>
            <person name="Kohler A."/>
            <person name="Kuo A."/>
            <person name="Nagy L.G."/>
            <person name="Floudas D."/>
            <person name="Copeland A."/>
            <person name="Barry K.W."/>
            <person name="Cichocki N."/>
            <person name="Veneault-Fourrey C."/>
            <person name="LaButti K."/>
            <person name="Lindquist E.A."/>
            <person name="Lipzen A."/>
            <person name="Lundell T."/>
            <person name="Morin E."/>
            <person name="Murat C."/>
            <person name="Riley R."/>
            <person name="Ohm R."/>
            <person name="Sun H."/>
            <person name="Tunlid A."/>
            <person name="Henrissat B."/>
            <person name="Grigoriev I.V."/>
            <person name="Hibbett D.S."/>
            <person name="Martin F."/>
        </authorList>
    </citation>
    <scope>NUCLEOTIDE SEQUENCE [LARGE SCALE GENOMIC DNA]</scope>
    <source>
        <strain evidence="3">LaAM-08-1</strain>
    </source>
</reference>
<dbReference type="OrthoDB" id="2736611at2759"/>
<dbReference type="AlphaFoldDB" id="A0A0C9XHV2"/>
<keyword evidence="3" id="KW-1185">Reference proteome</keyword>
<protein>
    <recommendedName>
        <fullName evidence="1">DUF8190 domain-containing protein</fullName>
    </recommendedName>
</protein>
<gene>
    <name evidence="2" type="ORF">K443DRAFT_124723</name>
</gene>
<reference evidence="2 3" key="1">
    <citation type="submission" date="2014-04" db="EMBL/GenBank/DDBJ databases">
        <authorList>
            <consortium name="DOE Joint Genome Institute"/>
            <person name="Kuo A."/>
            <person name="Kohler A."/>
            <person name="Nagy L.G."/>
            <person name="Floudas D."/>
            <person name="Copeland A."/>
            <person name="Barry K.W."/>
            <person name="Cichocki N."/>
            <person name="Veneault-Fourrey C."/>
            <person name="LaButti K."/>
            <person name="Lindquist E.A."/>
            <person name="Lipzen A."/>
            <person name="Lundell T."/>
            <person name="Morin E."/>
            <person name="Murat C."/>
            <person name="Sun H."/>
            <person name="Tunlid A."/>
            <person name="Henrissat B."/>
            <person name="Grigoriev I.V."/>
            <person name="Hibbett D.S."/>
            <person name="Martin F."/>
            <person name="Nordberg H.P."/>
            <person name="Cantor M.N."/>
            <person name="Hua S.X."/>
        </authorList>
    </citation>
    <scope>NUCLEOTIDE SEQUENCE [LARGE SCALE GENOMIC DNA]</scope>
    <source>
        <strain evidence="2 3">LaAM-08-1</strain>
    </source>
</reference>
<dbReference type="Pfam" id="PF26608">
    <property type="entry name" value="DUF8190"/>
    <property type="match status" value="1"/>
</dbReference>
<proteinExistence type="predicted"/>
<evidence type="ECO:0000259" key="1">
    <source>
        <dbReference type="Pfam" id="PF26608"/>
    </source>
</evidence>
<dbReference type="HOGENOM" id="CLU_350247_0_0_1"/>
<dbReference type="Proteomes" id="UP000054477">
    <property type="component" value="Unassembled WGS sequence"/>
</dbReference>
<dbReference type="EMBL" id="KN838744">
    <property type="protein sequence ID" value="KIJ95742.1"/>
    <property type="molecule type" value="Genomic_DNA"/>
</dbReference>
<sequence>MENNFDDAPVQLHFDVSHSPPHLQADDRPSQDITLTAALSGAAAVENEADRFHHQARKTRKLDDMESIFDRKDTASALRLLGRRNEITLSGSAYVDEHNDENLVWQVQSHYLDLRICVGCGLGLGAMLPNVGIHHALEFRLDLHQKHRRFSAKYAKLGFDPTNCMLYIGRSSSGEDAWLAWPPLECLGKDGEDVARTTGVEDTTMSQEHYRIAVMFLSDTLRRIGYRDVTVTEQYPDVTNENDFRYATNAMSNAFDLRVKVISTSQVECIRPASKKAYQPRRSNAFDLRVKVISTSQVECIRPASKKAYQPRSDDNRRINLNFATLKNLDQAIVDFYEEWIRNAPPEYTENGFFHNRRPVAVTSRFGQNQKLADTEELRVEERGNWLRECDYTRIRFITIALATHLRVREVNSWRDRDVDEIMRYHSDGVFTSFNINDRQRIDWDDLEVMDIIDTSDFEIPIYCNKGFNIPRRIPRFSRNTRPHGVLMDLRSVKELFQTPGEDDIDLGLDDEDNDESKEITCYTYPQAGLKVAGHFQASGLMKKFSPFVKAVNEDLMEDDDDESILTSPPIVSGIACQGYNAVMHSTRGNSAQHHDAQLGLITGALAGSWAKGVSAERTAQRLSERCSRRLPHASFAEKIENDQILRDLRLENVFCIDVQALKPEHQNGRHILQKIVQPLTYAWNHPSILDEVKSRTILFKPEAYPALYNWMTYPLTCVLEHIWKIGSSALVKKVHPEPTLVELCSSVERALNFMHTGNVAVIATSAMNPLWIGLSIIHDGLPCINPTIVPTLTSTILVNNQKWPCNNRHQPKSASQGAQIRTYTEGHFNVFYAHLSMATYQYNFWNQCLIPDIKGNV</sequence>
<evidence type="ECO:0000313" key="3">
    <source>
        <dbReference type="Proteomes" id="UP000054477"/>
    </source>
</evidence>
<organism evidence="2 3">
    <name type="scientific">Laccaria amethystina LaAM-08-1</name>
    <dbReference type="NCBI Taxonomy" id="1095629"/>
    <lineage>
        <taxon>Eukaryota</taxon>
        <taxon>Fungi</taxon>
        <taxon>Dikarya</taxon>
        <taxon>Basidiomycota</taxon>
        <taxon>Agaricomycotina</taxon>
        <taxon>Agaricomycetes</taxon>
        <taxon>Agaricomycetidae</taxon>
        <taxon>Agaricales</taxon>
        <taxon>Agaricineae</taxon>
        <taxon>Hydnangiaceae</taxon>
        <taxon>Laccaria</taxon>
    </lineage>
</organism>
<name>A0A0C9XHV2_9AGAR</name>
<dbReference type="InterPro" id="IPR058503">
    <property type="entry name" value="DUF8190"/>
</dbReference>
<evidence type="ECO:0000313" key="2">
    <source>
        <dbReference type="EMBL" id="KIJ95742.1"/>
    </source>
</evidence>